<accession>A0A927BBC6</accession>
<keyword evidence="1" id="KW-0732">Signal</keyword>
<reference evidence="2" key="1">
    <citation type="submission" date="2020-09" db="EMBL/GenBank/DDBJ databases">
        <authorList>
            <person name="Kim M.K."/>
        </authorList>
    </citation>
    <scope>NUCLEOTIDE SEQUENCE</scope>
    <source>
        <strain evidence="2">BT664</strain>
    </source>
</reference>
<proteinExistence type="predicted"/>
<feature type="chain" id="PRO_5037963845" description="Secreted protein" evidence="1">
    <location>
        <begin position="25"/>
        <end position="83"/>
    </location>
</feature>
<evidence type="ECO:0000256" key="1">
    <source>
        <dbReference type="SAM" id="SignalP"/>
    </source>
</evidence>
<organism evidence="2 3">
    <name type="scientific">Hymenobacter montanus</name>
    <dbReference type="NCBI Taxonomy" id="2771359"/>
    <lineage>
        <taxon>Bacteria</taxon>
        <taxon>Pseudomonadati</taxon>
        <taxon>Bacteroidota</taxon>
        <taxon>Cytophagia</taxon>
        <taxon>Cytophagales</taxon>
        <taxon>Hymenobacteraceae</taxon>
        <taxon>Hymenobacter</taxon>
    </lineage>
</organism>
<evidence type="ECO:0008006" key="4">
    <source>
        <dbReference type="Google" id="ProtNLM"/>
    </source>
</evidence>
<dbReference type="RefSeq" id="WP_191003870.1">
    <property type="nucleotide sequence ID" value="NZ_JACXAD010000003.1"/>
</dbReference>
<comment type="caution">
    <text evidence="2">The sequence shown here is derived from an EMBL/GenBank/DDBJ whole genome shotgun (WGS) entry which is preliminary data.</text>
</comment>
<dbReference type="AlphaFoldDB" id="A0A927BBC6"/>
<evidence type="ECO:0000313" key="2">
    <source>
        <dbReference type="EMBL" id="MBD2767044.1"/>
    </source>
</evidence>
<evidence type="ECO:0000313" key="3">
    <source>
        <dbReference type="Proteomes" id="UP000612233"/>
    </source>
</evidence>
<dbReference type="EMBL" id="JACXAD010000003">
    <property type="protein sequence ID" value="MBD2767044.1"/>
    <property type="molecule type" value="Genomic_DNA"/>
</dbReference>
<name>A0A927BBC6_9BACT</name>
<sequence length="83" mass="8709">MKLPIITLFAVVAFAAFTTTFCFCSEKRVADATTENTATGAGNTTGNAVGNAKADVAREPGDTAMVQNQPVTKIVEEISAKQR</sequence>
<protein>
    <recommendedName>
        <fullName evidence="4">Secreted protein</fullName>
    </recommendedName>
</protein>
<feature type="signal peptide" evidence="1">
    <location>
        <begin position="1"/>
        <end position="24"/>
    </location>
</feature>
<gene>
    <name evidence="2" type="ORF">IC235_03940</name>
</gene>
<dbReference type="Proteomes" id="UP000612233">
    <property type="component" value="Unassembled WGS sequence"/>
</dbReference>
<keyword evidence="3" id="KW-1185">Reference proteome</keyword>